<evidence type="ECO:0000313" key="9">
    <source>
        <dbReference type="Proteomes" id="UP000306552"/>
    </source>
</evidence>
<keyword evidence="2 7" id="KW-1003">Cell membrane</keyword>
<comment type="similarity">
    <text evidence="1 7">Belongs to the Lgt family.</text>
</comment>
<dbReference type="PANTHER" id="PTHR30589">
    <property type="entry name" value="PROLIPOPROTEIN DIACYLGLYCERYL TRANSFERASE"/>
    <property type="match status" value="1"/>
</dbReference>
<dbReference type="RefSeq" id="WP_138931845.1">
    <property type="nucleotide sequence ID" value="NZ_SWMU01000002.1"/>
</dbReference>
<accession>A0A4U5TRN3</accession>
<dbReference type="InterPro" id="IPR001640">
    <property type="entry name" value="Lgt"/>
</dbReference>
<evidence type="ECO:0000256" key="6">
    <source>
        <dbReference type="ARBA" id="ARBA00023136"/>
    </source>
</evidence>
<dbReference type="AlphaFoldDB" id="A0A4U5TRN3"/>
<evidence type="ECO:0000256" key="5">
    <source>
        <dbReference type="ARBA" id="ARBA00022989"/>
    </source>
</evidence>
<evidence type="ECO:0000256" key="2">
    <source>
        <dbReference type="ARBA" id="ARBA00022475"/>
    </source>
</evidence>
<organism evidence="8 9">
    <name type="scientific">Mesohalobacter halotolerans</name>
    <dbReference type="NCBI Taxonomy" id="1883405"/>
    <lineage>
        <taxon>Bacteria</taxon>
        <taxon>Pseudomonadati</taxon>
        <taxon>Bacteroidota</taxon>
        <taxon>Flavobacteriia</taxon>
        <taxon>Flavobacteriales</taxon>
        <taxon>Flavobacteriaceae</taxon>
        <taxon>Mesohalobacter</taxon>
    </lineage>
</organism>
<keyword evidence="5 7" id="KW-1133">Transmembrane helix</keyword>
<dbReference type="HAMAP" id="MF_01147">
    <property type="entry name" value="Lgt"/>
    <property type="match status" value="1"/>
</dbReference>
<evidence type="ECO:0000313" key="8">
    <source>
        <dbReference type="EMBL" id="TKS56743.1"/>
    </source>
</evidence>
<feature type="transmembrane region" description="Helical" evidence="7">
    <location>
        <begin position="97"/>
        <end position="122"/>
    </location>
</feature>
<comment type="catalytic activity">
    <reaction evidence="7">
        <text>L-cysteinyl-[prolipoprotein] + a 1,2-diacyl-sn-glycero-3-phospho-(1'-sn-glycerol) = an S-1,2-diacyl-sn-glyceryl-L-cysteinyl-[prolipoprotein] + sn-glycerol 1-phosphate + H(+)</text>
        <dbReference type="Rhea" id="RHEA:56712"/>
        <dbReference type="Rhea" id="RHEA-COMP:14679"/>
        <dbReference type="Rhea" id="RHEA-COMP:14680"/>
        <dbReference type="ChEBI" id="CHEBI:15378"/>
        <dbReference type="ChEBI" id="CHEBI:29950"/>
        <dbReference type="ChEBI" id="CHEBI:57685"/>
        <dbReference type="ChEBI" id="CHEBI:64716"/>
        <dbReference type="ChEBI" id="CHEBI:140658"/>
        <dbReference type="EC" id="2.5.1.145"/>
    </reaction>
</comment>
<feature type="transmembrane region" description="Helical" evidence="7">
    <location>
        <begin position="56"/>
        <end position="77"/>
    </location>
</feature>
<comment type="function">
    <text evidence="7">Catalyzes the transfer of the diacylglyceryl group from phosphatidylglycerol to the sulfhydryl group of the N-terminal cysteine of a prolipoprotein, the first step in the formation of mature lipoproteins.</text>
</comment>
<keyword evidence="3 7" id="KW-0808">Transferase</keyword>
<proteinExistence type="inferred from homology"/>
<dbReference type="UniPathway" id="UPA00664"/>
<comment type="pathway">
    <text evidence="7">Protein modification; lipoprotein biosynthesis (diacylglyceryl transfer).</text>
</comment>
<feature type="transmembrane region" description="Helical" evidence="7">
    <location>
        <begin position="250"/>
        <end position="267"/>
    </location>
</feature>
<dbReference type="OrthoDB" id="871140at2"/>
<gene>
    <name evidence="7 8" type="primary">lgt</name>
    <name evidence="8" type="ORF">FCN74_06850</name>
</gene>
<feature type="binding site" evidence="7">
    <location>
        <position position="150"/>
    </location>
    <ligand>
        <name>a 1,2-diacyl-sn-glycero-3-phospho-(1'-sn-glycerol)</name>
        <dbReference type="ChEBI" id="CHEBI:64716"/>
    </ligand>
</feature>
<dbReference type="GO" id="GO:0008961">
    <property type="term" value="F:phosphatidylglycerol-prolipoprotein diacylglyceryl transferase activity"/>
    <property type="evidence" value="ECO:0007669"/>
    <property type="project" value="UniProtKB-UniRule"/>
</dbReference>
<comment type="caution">
    <text evidence="8">The sequence shown here is derived from an EMBL/GenBank/DDBJ whole genome shotgun (WGS) entry which is preliminary data.</text>
</comment>
<dbReference type="GO" id="GO:0005886">
    <property type="term" value="C:plasma membrane"/>
    <property type="evidence" value="ECO:0007669"/>
    <property type="project" value="UniProtKB-SubCell"/>
</dbReference>
<dbReference type="Proteomes" id="UP000306552">
    <property type="component" value="Unassembled WGS sequence"/>
</dbReference>
<dbReference type="NCBIfam" id="TIGR00544">
    <property type="entry name" value="lgt"/>
    <property type="match status" value="1"/>
</dbReference>
<reference evidence="8 9" key="1">
    <citation type="submission" date="2019-04" db="EMBL/GenBank/DDBJ databases">
        <title>Psychroflexus halotolerans sp. nov., isolated from a marine solar saltern.</title>
        <authorList>
            <person name="Feng X."/>
        </authorList>
    </citation>
    <scope>NUCLEOTIDE SEQUENCE [LARGE SCALE GENOMIC DNA]</scope>
    <source>
        <strain evidence="8 9">WDS2C27</strain>
    </source>
</reference>
<comment type="subcellular location">
    <subcellularLocation>
        <location evidence="7">Cell membrane</location>
        <topology evidence="7">Multi-pass membrane protein</topology>
    </subcellularLocation>
</comment>
<feature type="transmembrane region" description="Helical" evidence="7">
    <location>
        <begin position="134"/>
        <end position="155"/>
    </location>
</feature>
<dbReference type="Pfam" id="PF01790">
    <property type="entry name" value="LGT"/>
    <property type="match status" value="1"/>
</dbReference>
<feature type="transmembrane region" description="Helical" evidence="7">
    <location>
        <begin position="212"/>
        <end position="230"/>
    </location>
</feature>
<feature type="transmembrane region" description="Helical" evidence="7">
    <location>
        <begin position="12"/>
        <end position="36"/>
    </location>
</feature>
<evidence type="ECO:0000256" key="1">
    <source>
        <dbReference type="ARBA" id="ARBA00007150"/>
    </source>
</evidence>
<dbReference type="PANTHER" id="PTHR30589:SF0">
    <property type="entry name" value="PHOSPHATIDYLGLYCEROL--PROLIPOPROTEIN DIACYLGLYCERYL TRANSFERASE"/>
    <property type="match status" value="1"/>
</dbReference>
<keyword evidence="6 7" id="KW-0472">Membrane</keyword>
<evidence type="ECO:0000256" key="7">
    <source>
        <dbReference type="HAMAP-Rule" id="MF_01147"/>
    </source>
</evidence>
<keyword evidence="8" id="KW-0449">Lipoprotein</keyword>
<keyword evidence="4 7" id="KW-0812">Transmembrane</keyword>
<dbReference type="GO" id="GO:0042158">
    <property type="term" value="P:lipoprotein biosynthetic process"/>
    <property type="evidence" value="ECO:0007669"/>
    <property type="project" value="UniProtKB-UniRule"/>
</dbReference>
<evidence type="ECO:0000256" key="4">
    <source>
        <dbReference type="ARBA" id="ARBA00022692"/>
    </source>
</evidence>
<sequence>MNIFSITWDPPLGIDLGVFTLRFYSLMFLIAFVSGWYLMKAIYKNEGLSMDKLDKVLIYTVIGTLLGARLGHVIFYQPELFTQDFLSVFLPFQFVPTFKFTGFAGLASHGAAIGIATAMYFYSKKVLQKNIFWVLDRIVIPVSFGGVFVRIGNFLNSEIIGKPTNSDYGVIFKKLGEDFARHPSQLYESGCYLLLFVFLYYLYWKTNISKKLGMLFGIFFTLLWSIRFVVEYSKEPQVAERADWVINTGQLLSLPMIVIGIVIIYVSQLKAKSNEDF</sequence>
<name>A0A4U5TRN3_9FLAO</name>
<dbReference type="EMBL" id="SWMU01000002">
    <property type="protein sequence ID" value="TKS56743.1"/>
    <property type="molecule type" value="Genomic_DNA"/>
</dbReference>
<dbReference type="EC" id="2.5.1.145" evidence="7"/>
<evidence type="ECO:0000256" key="3">
    <source>
        <dbReference type="ARBA" id="ARBA00022679"/>
    </source>
</evidence>
<protein>
    <recommendedName>
        <fullName evidence="7">Phosphatidylglycerol--prolipoprotein diacylglyceryl transferase</fullName>
        <ecNumber evidence="7">2.5.1.145</ecNumber>
    </recommendedName>
</protein>
<keyword evidence="9" id="KW-1185">Reference proteome</keyword>
<feature type="transmembrane region" description="Helical" evidence="7">
    <location>
        <begin position="186"/>
        <end position="203"/>
    </location>
</feature>